<keyword evidence="4" id="KW-0378">Hydrolase</keyword>
<reference evidence="6" key="1">
    <citation type="journal article" date="2016" name="PLoS ONE">
        <title>Intron Derived Size Polymorphism in the Mitochondrial Genomes of Closely Related Chrysoporthe Species.</title>
        <authorList>
            <person name="Kanzi A.M."/>
            <person name="Wingfield B.D."/>
            <person name="Steenkamp E.T."/>
            <person name="Naidoo S."/>
            <person name="van der Merwe N.A."/>
        </authorList>
    </citation>
    <scope>NUCLEOTIDE SEQUENCE</scope>
</reference>
<dbReference type="EMBL" id="KT380883">
    <property type="protein sequence ID" value="AMX22109.1"/>
    <property type="molecule type" value="Genomic_DNA"/>
</dbReference>
<dbReference type="InterPro" id="IPR010896">
    <property type="entry name" value="NUMOD1"/>
</dbReference>
<organism evidence="6">
    <name type="scientific">Chrysoporthe austroafricana</name>
    <dbReference type="NCBI Taxonomy" id="354353"/>
    <lineage>
        <taxon>Eukaryota</taxon>
        <taxon>Fungi</taxon>
        <taxon>Dikarya</taxon>
        <taxon>Ascomycota</taxon>
        <taxon>Pezizomycotina</taxon>
        <taxon>Sordariomycetes</taxon>
        <taxon>Sordariomycetidae</taxon>
        <taxon>Diaporthales</taxon>
        <taxon>Cryphonectriaceae</taxon>
        <taxon>Cryphonectria-Endothia species complex</taxon>
        <taxon>Chrysoporthe</taxon>
    </lineage>
</organism>
<keyword evidence="6" id="KW-0496">Mitochondrion</keyword>
<comment type="similarity">
    <text evidence="1">To endonucleases of group I introns of fungi and phage.</text>
</comment>
<accession>A0A191MWX7</accession>
<evidence type="ECO:0000313" key="6">
    <source>
        <dbReference type="EMBL" id="AMX22109.1"/>
    </source>
</evidence>
<sequence>MSTTSEPVPVRVYINPDKEKELIVNENKGRTGIYRWVHIESGKSYIGSSIKLNVRFKQYFNYNHISYPKRNLIIYKALLKHGYAGFRLEILEYCSPSPEVLLQREQYYFDKFSPDYNILKVAGSPLGYRHSEAAKKLISIASKNRKVSESSRDLKRDALLGKKFDKEHLEKMSLSNKLRQSVLLTNSETGDIKEFSSMTDAGVYLGISRVSVKKYLLSNLSCKGYIITKAPSKDNETVELSLSSKSIQQQPVLLTNKITGVSKEFTSITDAAEYLEVSRGRLWYFFSKTVNTGNETLKGYTISKITDSQSKANRKTKKLEVTNIETNEVNIYPSFTLAAEALGVPQSSLSGYFAKKRTNPYKNKYNLKLV</sequence>
<dbReference type="SUPFAM" id="SSF64496">
    <property type="entry name" value="DNA-binding domain of intron-encoded endonucleases"/>
    <property type="match status" value="1"/>
</dbReference>
<evidence type="ECO:0000256" key="3">
    <source>
        <dbReference type="ARBA" id="ARBA00022759"/>
    </source>
</evidence>
<dbReference type="Pfam" id="PF01541">
    <property type="entry name" value="GIY-YIG"/>
    <property type="match status" value="1"/>
</dbReference>
<dbReference type="SMART" id="SM00465">
    <property type="entry name" value="GIYc"/>
    <property type="match status" value="1"/>
</dbReference>
<dbReference type="InterPro" id="IPR003611">
    <property type="entry name" value="NUMOD3"/>
</dbReference>
<dbReference type="SMART" id="SM00497">
    <property type="entry name" value="IENR1"/>
    <property type="match status" value="3"/>
</dbReference>
<dbReference type="InterPro" id="IPR003647">
    <property type="entry name" value="Intron_nuc_1_rpt"/>
</dbReference>
<dbReference type="InterPro" id="IPR006350">
    <property type="entry name" value="Intron_endoG1"/>
</dbReference>
<dbReference type="SUPFAM" id="SSF82771">
    <property type="entry name" value="GIY-YIG endonuclease"/>
    <property type="match status" value="1"/>
</dbReference>
<gene>
    <name evidence="6" type="primary">orf370</name>
</gene>
<dbReference type="InterPro" id="IPR035901">
    <property type="entry name" value="GIY-YIG_endonuc_sf"/>
</dbReference>
<dbReference type="Pfam" id="PF07453">
    <property type="entry name" value="NUMOD1"/>
    <property type="match status" value="3"/>
</dbReference>
<evidence type="ECO:0000256" key="4">
    <source>
        <dbReference type="ARBA" id="ARBA00022801"/>
    </source>
</evidence>
<dbReference type="GO" id="GO:0004519">
    <property type="term" value="F:endonuclease activity"/>
    <property type="evidence" value="ECO:0007669"/>
    <property type="project" value="UniProtKB-KW"/>
</dbReference>
<keyword evidence="2" id="KW-0540">Nuclease</keyword>
<dbReference type="NCBIfam" id="TIGR01453">
    <property type="entry name" value="grpIintron_endo"/>
    <property type="match status" value="1"/>
</dbReference>
<evidence type="ECO:0000259" key="5">
    <source>
        <dbReference type="PROSITE" id="PS50164"/>
    </source>
</evidence>
<dbReference type="GeneID" id="31078071"/>
<keyword evidence="3 6" id="KW-0255">Endonuclease</keyword>
<dbReference type="AlphaFoldDB" id="A0A191MWX7"/>
<dbReference type="RefSeq" id="YP_009262034.1">
    <property type="nucleotide sequence ID" value="NC_030522.1"/>
</dbReference>
<dbReference type="CDD" id="cd10445">
    <property type="entry name" value="GIY-YIG_bI1_like"/>
    <property type="match status" value="1"/>
</dbReference>
<dbReference type="GO" id="GO:0003677">
    <property type="term" value="F:DNA binding"/>
    <property type="evidence" value="ECO:0007669"/>
    <property type="project" value="InterPro"/>
</dbReference>
<dbReference type="GO" id="GO:0016787">
    <property type="term" value="F:hydrolase activity"/>
    <property type="evidence" value="ECO:0007669"/>
    <property type="project" value="UniProtKB-KW"/>
</dbReference>
<proteinExistence type="predicted"/>
<evidence type="ECO:0000256" key="2">
    <source>
        <dbReference type="ARBA" id="ARBA00022722"/>
    </source>
</evidence>
<protein>
    <submittedName>
        <fullName evidence="6">GIY-YIG endonuclease</fullName>
    </submittedName>
</protein>
<dbReference type="PROSITE" id="PS50164">
    <property type="entry name" value="GIY_YIG"/>
    <property type="match status" value="1"/>
</dbReference>
<dbReference type="InterPro" id="IPR000305">
    <property type="entry name" value="GIY-YIG_endonuc"/>
</dbReference>
<dbReference type="Gene3D" id="3.40.1440.10">
    <property type="entry name" value="GIY-YIG endonuclease"/>
    <property type="match status" value="1"/>
</dbReference>
<geneLocation type="mitochondrion" evidence="6"/>
<evidence type="ECO:0000256" key="1">
    <source>
        <dbReference type="ARBA" id="ARBA00010045"/>
    </source>
</evidence>
<name>A0A191MWX7_9PEZI</name>
<feature type="domain" description="GIY-YIG" evidence="5">
    <location>
        <begin position="29"/>
        <end position="118"/>
    </location>
</feature>
<dbReference type="SMART" id="SM00496">
    <property type="entry name" value="IENR2"/>
    <property type="match status" value="2"/>
</dbReference>